<gene>
    <name evidence="2" type="ORF">SAMN05192584_10742</name>
</gene>
<protein>
    <submittedName>
        <fullName evidence="2">MDMPI C-terminal domain-containing protein</fullName>
    </submittedName>
</protein>
<dbReference type="Proteomes" id="UP000198928">
    <property type="component" value="Unassembled WGS sequence"/>
</dbReference>
<keyword evidence="3" id="KW-1185">Reference proteome</keyword>
<evidence type="ECO:0000259" key="1">
    <source>
        <dbReference type="Pfam" id="PF07398"/>
    </source>
</evidence>
<evidence type="ECO:0000313" key="2">
    <source>
        <dbReference type="EMBL" id="SFK57111.1"/>
    </source>
</evidence>
<accession>A0A1I4AMH2</accession>
<evidence type="ECO:0000313" key="3">
    <source>
        <dbReference type="Proteomes" id="UP000198928"/>
    </source>
</evidence>
<sequence>MAPRRLTRGRAVMPGQAVRLVSTDTGASWVHGPGAPVATVSATAADLLLMLRGRAPGDDGRLVREGDRAAGLRVLEGPLVP</sequence>
<organism evidence="2 3">
    <name type="scientific">Streptomyces pini</name>
    <dbReference type="NCBI Taxonomy" id="1520580"/>
    <lineage>
        <taxon>Bacteria</taxon>
        <taxon>Bacillati</taxon>
        <taxon>Actinomycetota</taxon>
        <taxon>Actinomycetes</taxon>
        <taxon>Kitasatosporales</taxon>
        <taxon>Streptomycetaceae</taxon>
        <taxon>Streptomyces</taxon>
    </lineage>
</organism>
<feature type="domain" description="MDMPI C-terminal" evidence="1">
    <location>
        <begin position="8"/>
        <end position="70"/>
    </location>
</feature>
<reference evidence="3" key="1">
    <citation type="submission" date="2016-10" db="EMBL/GenBank/DDBJ databases">
        <authorList>
            <person name="Varghese N."/>
            <person name="Submissions S."/>
        </authorList>
    </citation>
    <scope>NUCLEOTIDE SEQUENCE [LARGE SCALE GENOMIC DNA]</scope>
    <source>
        <strain evidence="3">PL19</strain>
    </source>
</reference>
<proteinExistence type="predicted"/>
<dbReference type="InterPro" id="IPR010872">
    <property type="entry name" value="MDMPI_C-term_domain"/>
</dbReference>
<name>A0A1I4AMH2_9ACTN</name>
<dbReference type="AlphaFoldDB" id="A0A1I4AMH2"/>
<dbReference type="EMBL" id="FOSG01000007">
    <property type="protein sequence ID" value="SFK57111.1"/>
    <property type="molecule type" value="Genomic_DNA"/>
</dbReference>
<dbReference type="Pfam" id="PF07398">
    <property type="entry name" value="MDMPI_C"/>
    <property type="match status" value="1"/>
</dbReference>